<keyword evidence="3" id="KW-0479">Metal-binding</keyword>
<evidence type="ECO:0000256" key="1">
    <source>
        <dbReference type="ARBA" id="ARBA00001922"/>
    </source>
</evidence>
<keyword evidence="4" id="KW-0413">Isomerase</keyword>
<dbReference type="GO" id="GO:0046872">
    <property type="term" value="F:metal ion binding"/>
    <property type="evidence" value="ECO:0007669"/>
    <property type="project" value="UniProtKB-KW"/>
</dbReference>
<evidence type="ECO:0000256" key="4">
    <source>
        <dbReference type="ARBA" id="ARBA00023235"/>
    </source>
</evidence>
<reference evidence="8" key="1">
    <citation type="submission" date="2016-11" db="EMBL/GenBank/DDBJ databases">
        <authorList>
            <person name="Varghese N."/>
            <person name="Submissions S."/>
        </authorList>
    </citation>
    <scope>NUCLEOTIDE SEQUENCE [LARGE SCALE GENOMIC DNA]</scope>
    <source>
        <strain evidence="8">DSM 9756</strain>
    </source>
</reference>
<dbReference type="PANTHER" id="PTHR48101">
    <property type="entry name" value="METHYLMALONYL-COA MUTASE, MITOCHONDRIAL-RELATED"/>
    <property type="match status" value="1"/>
</dbReference>
<dbReference type="PROSITE" id="PS51332">
    <property type="entry name" value="B12_BINDING"/>
    <property type="match status" value="1"/>
</dbReference>
<name>A0A1M5F080_9BACT</name>
<evidence type="ECO:0000259" key="6">
    <source>
        <dbReference type="PROSITE" id="PS51332"/>
    </source>
</evidence>
<dbReference type="Proteomes" id="UP000184076">
    <property type="component" value="Unassembled WGS sequence"/>
</dbReference>
<dbReference type="InterPro" id="IPR006158">
    <property type="entry name" value="Cobalamin-bd"/>
</dbReference>
<dbReference type="AlphaFoldDB" id="A0A1M5F080"/>
<dbReference type="Gene3D" id="3.40.50.280">
    <property type="entry name" value="Cobalamin-binding domain"/>
    <property type="match status" value="1"/>
</dbReference>
<evidence type="ECO:0000256" key="2">
    <source>
        <dbReference type="ARBA" id="ARBA00022628"/>
    </source>
</evidence>
<feature type="domain" description="B12-binding" evidence="6">
    <location>
        <begin position="6"/>
        <end position="134"/>
    </location>
</feature>
<proteinExistence type="predicted"/>
<comment type="cofactor">
    <cofactor evidence="1">
        <name>adenosylcob(III)alamin</name>
        <dbReference type="ChEBI" id="CHEBI:18408"/>
    </cofactor>
</comment>
<evidence type="ECO:0000313" key="8">
    <source>
        <dbReference type="Proteomes" id="UP000184076"/>
    </source>
</evidence>
<dbReference type="NCBIfam" id="TIGR00640">
    <property type="entry name" value="acid_CoA_mut_C"/>
    <property type="match status" value="1"/>
</dbReference>
<dbReference type="STRING" id="1121391.SAMN02745206_02775"/>
<keyword evidence="5" id="KW-0170">Cobalt</keyword>
<dbReference type="InterPro" id="IPR036724">
    <property type="entry name" value="Cobalamin-bd_sf"/>
</dbReference>
<dbReference type="OrthoDB" id="9788468at2"/>
<dbReference type="Pfam" id="PF02310">
    <property type="entry name" value="B12-binding"/>
    <property type="match status" value="1"/>
</dbReference>
<dbReference type="InterPro" id="IPR006159">
    <property type="entry name" value="Acid_CoA_mut_C"/>
</dbReference>
<gene>
    <name evidence="7" type="ORF">SAMN02745206_02775</name>
</gene>
<accession>A0A1M5F080</accession>
<dbReference type="EMBL" id="FQVB01000029">
    <property type="protein sequence ID" value="SHF84787.1"/>
    <property type="molecule type" value="Genomic_DNA"/>
</dbReference>
<dbReference type="CDD" id="cd02071">
    <property type="entry name" value="MM_CoA_mut_B12_BD"/>
    <property type="match status" value="1"/>
</dbReference>
<evidence type="ECO:0000313" key="7">
    <source>
        <dbReference type="EMBL" id="SHF84787.1"/>
    </source>
</evidence>
<evidence type="ECO:0000256" key="5">
    <source>
        <dbReference type="ARBA" id="ARBA00023285"/>
    </source>
</evidence>
<dbReference type="GO" id="GO:0016853">
    <property type="term" value="F:isomerase activity"/>
    <property type="evidence" value="ECO:0007669"/>
    <property type="project" value="UniProtKB-KW"/>
</dbReference>
<sequence>MSEERKLRILIAKPGLDGHDRGARVIARAFRDAGFEVIYTGCHQTPEQIVNTAIQEDVDLIGLSILSGAHRYSFPRVMELLKENNAEDIAVIGGGIFPLEDIPKLKAIGIKEIFEPGAKLEDIVNWVRTHIKPRKAMVA</sequence>
<keyword evidence="2" id="KW-0846">Cobalamin</keyword>
<dbReference type="GO" id="GO:0031419">
    <property type="term" value="F:cobalamin binding"/>
    <property type="evidence" value="ECO:0007669"/>
    <property type="project" value="UniProtKB-KW"/>
</dbReference>
<protein>
    <submittedName>
        <fullName evidence="7">Methylmalonyl-CoA mutase, C-terminal domain</fullName>
    </submittedName>
</protein>
<dbReference type="RefSeq" id="WP_073040474.1">
    <property type="nucleotide sequence ID" value="NZ_FQVB01000029.1"/>
</dbReference>
<keyword evidence="8" id="KW-1185">Reference proteome</keyword>
<dbReference type="SUPFAM" id="SSF52242">
    <property type="entry name" value="Cobalamin (vitamin B12)-binding domain"/>
    <property type="match status" value="1"/>
</dbReference>
<evidence type="ECO:0000256" key="3">
    <source>
        <dbReference type="ARBA" id="ARBA00022723"/>
    </source>
</evidence>
<dbReference type="PANTHER" id="PTHR48101:SF3">
    <property type="entry name" value="COENZYME B12-DEPENDENT MUTASE"/>
    <property type="match status" value="1"/>
</dbReference>
<organism evidence="7 8">
    <name type="scientific">Desulfacinum infernum DSM 9756</name>
    <dbReference type="NCBI Taxonomy" id="1121391"/>
    <lineage>
        <taxon>Bacteria</taxon>
        <taxon>Pseudomonadati</taxon>
        <taxon>Thermodesulfobacteriota</taxon>
        <taxon>Syntrophobacteria</taxon>
        <taxon>Syntrophobacterales</taxon>
        <taxon>Syntrophobacteraceae</taxon>
        <taxon>Desulfacinum</taxon>
    </lineage>
</organism>